<reference evidence="1 2" key="1">
    <citation type="submission" date="2018-11" db="EMBL/GenBank/DDBJ databases">
        <title>Phylogenetic determinants of toxin gene distribution in genomes of Brevibacillus laterosporus.</title>
        <authorList>
            <person name="Glare T.R."/>
            <person name="Durrant A."/>
            <person name="Berry C."/>
            <person name="Palma L."/>
            <person name="Ormskirk M."/>
            <person name="Cox M.O."/>
        </authorList>
    </citation>
    <scope>NUCLEOTIDE SEQUENCE [LARGE SCALE GENOMIC DNA]</scope>
    <source>
        <strain evidence="1 2">1821L</strain>
    </source>
</reference>
<protein>
    <submittedName>
        <fullName evidence="1">Diguanylate cyclase</fullName>
    </submittedName>
</protein>
<proteinExistence type="predicted"/>
<evidence type="ECO:0000313" key="1">
    <source>
        <dbReference type="EMBL" id="QDX91303.1"/>
    </source>
</evidence>
<dbReference type="Pfam" id="PF00990">
    <property type="entry name" value="GGDEF"/>
    <property type="match status" value="1"/>
</dbReference>
<organism evidence="1 2">
    <name type="scientific">Brevibacillus laterosporus</name>
    <name type="common">Bacillus laterosporus</name>
    <dbReference type="NCBI Taxonomy" id="1465"/>
    <lineage>
        <taxon>Bacteria</taxon>
        <taxon>Bacillati</taxon>
        <taxon>Bacillota</taxon>
        <taxon>Bacilli</taxon>
        <taxon>Bacillales</taxon>
        <taxon>Paenibacillaceae</taxon>
        <taxon>Brevibacillus</taxon>
    </lineage>
</organism>
<gene>
    <name evidence="1" type="ORF">EEL30_02250</name>
</gene>
<dbReference type="Proteomes" id="UP000319432">
    <property type="component" value="Chromosome"/>
</dbReference>
<dbReference type="InterPro" id="IPR050469">
    <property type="entry name" value="Diguanylate_Cyclase"/>
</dbReference>
<keyword evidence="2" id="KW-1185">Reference proteome</keyword>
<dbReference type="GO" id="GO:0043709">
    <property type="term" value="P:cell adhesion involved in single-species biofilm formation"/>
    <property type="evidence" value="ECO:0007669"/>
    <property type="project" value="TreeGrafter"/>
</dbReference>
<dbReference type="AlphaFoldDB" id="A0A502IXB2"/>
<dbReference type="Gene3D" id="3.30.70.270">
    <property type="match status" value="1"/>
</dbReference>
<dbReference type="InterPro" id="IPR000160">
    <property type="entry name" value="GGDEF_dom"/>
</dbReference>
<name>A0A502IXB2_BRELA</name>
<dbReference type="OrthoDB" id="2986696at2"/>
<dbReference type="SMART" id="SM00267">
    <property type="entry name" value="GGDEF"/>
    <property type="match status" value="1"/>
</dbReference>
<dbReference type="InterPro" id="IPR029787">
    <property type="entry name" value="Nucleotide_cyclase"/>
</dbReference>
<sequence>MKRSQKYMSFFMLEPYLILALLVLFVAQFVTMQDDDSYTYVWFGCTVLLLVISYTKNRVLGLLLSLGVIFTFGTLHLVRFFVFMENARFTLLELSWFVLFPLAAYTGGVLGEKVRSMYAEYRHMYRSVDELMMVDPITGLATEKRFFFDLEEEIQREYRHFIRRQRAGLVVGTWKEQDPETTPQDEQVTIMLIEIVHYDQFQILYGQEWGRRLLLAFTEGLHSSLRLSDKKARVGDARFALILPETHPSNAMVVQNRLRETIDTFQMQVNANQMKEVTFTLKFGLASTPHQGESPQELYDVAKRELLYDLG</sequence>
<dbReference type="InterPro" id="IPR043128">
    <property type="entry name" value="Rev_trsase/Diguanyl_cyclase"/>
</dbReference>
<dbReference type="NCBIfam" id="TIGR00254">
    <property type="entry name" value="GGDEF"/>
    <property type="match status" value="1"/>
</dbReference>
<dbReference type="PROSITE" id="PS50887">
    <property type="entry name" value="GGDEF"/>
    <property type="match status" value="1"/>
</dbReference>
<evidence type="ECO:0000313" key="2">
    <source>
        <dbReference type="Proteomes" id="UP000319432"/>
    </source>
</evidence>
<dbReference type="EMBL" id="CP033464">
    <property type="protein sequence ID" value="QDX91303.1"/>
    <property type="molecule type" value="Genomic_DNA"/>
</dbReference>
<dbReference type="PANTHER" id="PTHR45138">
    <property type="entry name" value="REGULATORY COMPONENTS OF SENSORY TRANSDUCTION SYSTEM"/>
    <property type="match status" value="1"/>
</dbReference>
<dbReference type="PANTHER" id="PTHR45138:SF9">
    <property type="entry name" value="DIGUANYLATE CYCLASE DGCM-RELATED"/>
    <property type="match status" value="1"/>
</dbReference>
<dbReference type="GO" id="GO:1902201">
    <property type="term" value="P:negative regulation of bacterial-type flagellum-dependent cell motility"/>
    <property type="evidence" value="ECO:0007669"/>
    <property type="project" value="TreeGrafter"/>
</dbReference>
<dbReference type="GO" id="GO:0005886">
    <property type="term" value="C:plasma membrane"/>
    <property type="evidence" value="ECO:0007669"/>
    <property type="project" value="TreeGrafter"/>
</dbReference>
<dbReference type="GO" id="GO:0052621">
    <property type="term" value="F:diguanylate cyclase activity"/>
    <property type="evidence" value="ECO:0007669"/>
    <property type="project" value="TreeGrafter"/>
</dbReference>
<dbReference type="SUPFAM" id="SSF55073">
    <property type="entry name" value="Nucleotide cyclase"/>
    <property type="match status" value="1"/>
</dbReference>
<accession>A0A502IXB2</accession>